<accession>A0A7R9H8D1</accession>
<reference evidence="1" key="1">
    <citation type="submission" date="2020-11" db="EMBL/GenBank/DDBJ databases">
        <authorList>
            <person name="Tran Van P."/>
        </authorList>
    </citation>
    <scope>NUCLEOTIDE SEQUENCE</scope>
</reference>
<dbReference type="AlphaFoldDB" id="A0A7R9H8D1"/>
<dbReference type="EMBL" id="OD006084">
    <property type="protein sequence ID" value="CAD7412519.1"/>
    <property type="molecule type" value="Genomic_DNA"/>
</dbReference>
<evidence type="ECO:0000313" key="1">
    <source>
        <dbReference type="EMBL" id="CAD7412519.1"/>
    </source>
</evidence>
<organism evidence="1">
    <name type="scientific">Timema poppense</name>
    <name type="common">Walking stick</name>
    <dbReference type="NCBI Taxonomy" id="170557"/>
    <lineage>
        <taxon>Eukaryota</taxon>
        <taxon>Metazoa</taxon>
        <taxon>Ecdysozoa</taxon>
        <taxon>Arthropoda</taxon>
        <taxon>Hexapoda</taxon>
        <taxon>Insecta</taxon>
        <taxon>Pterygota</taxon>
        <taxon>Neoptera</taxon>
        <taxon>Polyneoptera</taxon>
        <taxon>Phasmatodea</taxon>
        <taxon>Timematodea</taxon>
        <taxon>Timematoidea</taxon>
        <taxon>Timematidae</taxon>
        <taxon>Timema</taxon>
    </lineage>
</organism>
<gene>
    <name evidence="1" type="ORF">TPSB3V08_LOCUS8470</name>
</gene>
<sequence>MKPAATPHPPPSLRGRLFHTTRSIEHKDIFWPESNRPTGKSPSVLEAQSTPIPVIGIQTDTIRYMTTTLSRYIERRTYPGSTQGLTSVIRMVTLTLLLFWPADDGEIGA</sequence>
<proteinExistence type="predicted"/>
<protein>
    <submittedName>
        <fullName evidence="1">Uncharacterized protein</fullName>
    </submittedName>
</protein>
<name>A0A7R9H8D1_TIMPO</name>